<dbReference type="EMBL" id="KE546990">
    <property type="protein sequence ID" value="EPY52116.1"/>
    <property type="molecule type" value="Genomic_DNA"/>
</dbReference>
<dbReference type="Proteomes" id="UP000015464">
    <property type="component" value="Unassembled WGS sequence"/>
</dbReference>
<dbReference type="HOGENOM" id="CLU_013397_0_0_1"/>
<dbReference type="PROSITE" id="PS51184">
    <property type="entry name" value="JMJC"/>
    <property type="match status" value="1"/>
</dbReference>
<evidence type="ECO:0000256" key="8">
    <source>
        <dbReference type="ARBA" id="ARBA00023163"/>
    </source>
</evidence>
<dbReference type="GO" id="GO:0010964">
    <property type="term" value="P:regulation of regulatory ncRNA-mediated heterochromatin formation"/>
    <property type="evidence" value="ECO:0007669"/>
    <property type="project" value="EnsemblFungi"/>
</dbReference>
<dbReference type="GO" id="GO:0033696">
    <property type="term" value="P:heterochromatin boundary formation"/>
    <property type="evidence" value="ECO:0007669"/>
    <property type="project" value="EnsemblFungi"/>
</dbReference>
<evidence type="ECO:0000256" key="2">
    <source>
        <dbReference type="ARBA" id="ARBA00008037"/>
    </source>
</evidence>
<dbReference type="SUPFAM" id="SSF51197">
    <property type="entry name" value="Clavaminate synthase-like"/>
    <property type="match status" value="1"/>
</dbReference>
<feature type="compositionally biased region" description="Polar residues" evidence="11">
    <location>
        <begin position="869"/>
        <end position="879"/>
    </location>
</feature>
<dbReference type="AlphaFoldDB" id="S9XEB0"/>
<dbReference type="GO" id="GO:1990342">
    <property type="term" value="C:heterochromatin island"/>
    <property type="evidence" value="ECO:0007669"/>
    <property type="project" value="EnsemblFungi"/>
</dbReference>
<dbReference type="Gene3D" id="2.60.120.650">
    <property type="entry name" value="Cupin"/>
    <property type="match status" value="1"/>
</dbReference>
<keyword evidence="7" id="KW-0805">Transcription regulation</keyword>
<keyword evidence="5" id="KW-0560">Oxidoreductase</keyword>
<evidence type="ECO:0000256" key="3">
    <source>
        <dbReference type="ARBA" id="ARBA00013246"/>
    </source>
</evidence>
<feature type="compositionally biased region" description="Basic and acidic residues" evidence="11">
    <location>
        <begin position="842"/>
        <end position="854"/>
    </location>
</feature>
<keyword evidence="4" id="KW-0479">Metal-binding</keyword>
<evidence type="ECO:0000313" key="14">
    <source>
        <dbReference type="Proteomes" id="UP000015464"/>
    </source>
</evidence>
<dbReference type="Pfam" id="PF02373">
    <property type="entry name" value="JmjC"/>
    <property type="match status" value="1"/>
</dbReference>
<keyword evidence="14" id="KW-1185">Reference proteome</keyword>
<dbReference type="InterPro" id="IPR003347">
    <property type="entry name" value="JmjC_dom"/>
</dbReference>
<evidence type="ECO:0000256" key="10">
    <source>
        <dbReference type="ARBA" id="ARBA00047915"/>
    </source>
</evidence>
<proteinExistence type="inferred from homology"/>
<accession>S9XEB0</accession>
<feature type="region of interest" description="Disordered" evidence="11">
    <location>
        <begin position="834"/>
        <end position="879"/>
    </location>
</feature>
<dbReference type="OMA" id="WIYAVET"/>
<dbReference type="RefSeq" id="XP_013023499.1">
    <property type="nucleotide sequence ID" value="XM_013168045.1"/>
</dbReference>
<comment type="catalytic activity">
    <reaction evidence="10">
        <text>N(6),N(6)-dimethyl-L-lysyl(36)-[histone H3] + 2 2-oxoglutarate + 2 O2 = L-lysyl(36)-[histone H3] + 2 formaldehyde + 2 succinate + 2 CO2</text>
        <dbReference type="Rhea" id="RHEA:42032"/>
        <dbReference type="Rhea" id="RHEA-COMP:9785"/>
        <dbReference type="Rhea" id="RHEA-COMP:9787"/>
        <dbReference type="ChEBI" id="CHEBI:15379"/>
        <dbReference type="ChEBI" id="CHEBI:16526"/>
        <dbReference type="ChEBI" id="CHEBI:16810"/>
        <dbReference type="ChEBI" id="CHEBI:16842"/>
        <dbReference type="ChEBI" id="CHEBI:29969"/>
        <dbReference type="ChEBI" id="CHEBI:30031"/>
        <dbReference type="ChEBI" id="CHEBI:61976"/>
        <dbReference type="EC" id="1.14.11.27"/>
    </reaction>
</comment>
<organism evidence="13 14">
    <name type="scientific">Schizosaccharomyces cryophilus (strain OY26 / ATCC MYA-4695 / CBS 11777 / NBRC 106824 / NRRL Y48691)</name>
    <name type="common">Fission yeast</name>
    <dbReference type="NCBI Taxonomy" id="653667"/>
    <lineage>
        <taxon>Eukaryota</taxon>
        <taxon>Fungi</taxon>
        <taxon>Dikarya</taxon>
        <taxon>Ascomycota</taxon>
        <taxon>Taphrinomycotina</taxon>
        <taxon>Schizosaccharomycetes</taxon>
        <taxon>Schizosaccharomycetales</taxon>
        <taxon>Schizosaccharomycetaceae</taxon>
        <taxon>Schizosaccharomyces</taxon>
    </lineage>
</organism>
<keyword evidence="8" id="KW-0804">Transcription</keyword>
<gene>
    <name evidence="13" type="ORF">SPOG_04773</name>
</gene>
<evidence type="ECO:0000256" key="6">
    <source>
        <dbReference type="ARBA" id="ARBA00023004"/>
    </source>
</evidence>
<sequence length="954" mass="110947">MDPWFQYDDILTQEFTQNADCPIVSEVQDDLASFETTFQPFDILPPSPEDNGSSLINNMQNHSIGLTENLDCVNPCHINPFEYSSLSRNSECYYPISPNPTLSEASTPEISNSQGQHLKNKHTKNRFHYKLHPNHYALLFKSFDKDAFPRMSTQDINLEYLRQTGFNDPIIFPSVDTQNTDQLTLSKIAILVGNDCPLHIVDVFTQKQLSNKMTMKQWQQYMRQKPSERSRIYDVLSFEVSTTKLALYVRKPDIVRDLDLVNIVWPPSAFASGDFPRVDTYCQMSAENSYIDFHIEFGGSSAYYNILDGYKVFYLIPPSQKHWDAYVSWLIPNGKKRDSFLPDMVDKCYRVEVHAKETIIIPSGWIYAVETPCDTIAISGNFLTFLHIQSQIYINELEVNLGIEREFQFPCFESIMWYTAVHFYFAFPDSGPRDGIDDMLSIYETGPLFEVEKFTSQELHGFEELLNYIYIRAQILRECDFIVDIDQKNVQIQENNGFEIAWAMIPPLLEEICVDFVKKFGAWFTYHHGRSIYMPFLYSAQKSNSRKNNKKNTPEKVIITCHRPKKRHLFSTVLVHTRKSFIEACKSEEERSMKRERKFDKKEEGQKGNYGKLINRSFYSRSNINISNATSPFISTFSKAVVVNFIQGMIQNSSFVISLNSPVIRFLKNLIPKRLLLPLIFFSQDFFKNSSNFSNTNTKLKLKASTDFNDHSFMSQGRDLILHPHCFLKRFNNLLWLTKYFSLKGFYRIHCNKIRNERLLQYQLEEKAFAHNSSSQIQDAKESMTFDEEVKNDETRFTNNFSGFSTLFSSPSSNDDSSFLEDYVQIADTIPSTSKQNYSKRKLNEQDTNQEKKQLKTTTTTRPARTSARIKSTCSSQMKNSKNLQSAIDSHFHLTKPVVKSIKDDKHIIESENRKKRHLGKRNSKNLQFLDDQDQDNIYDFVDEPPPKIRMKIM</sequence>
<comment type="cofactor">
    <cofactor evidence="1">
        <name>Fe(2+)</name>
        <dbReference type="ChEBI" id="CHEBI:29033"/>
    </cofactor>
</comment>
<feature type="domain" description="JmjC" evidence="12">
    <location>
        <begin position="240"/>
        <end position="399"/>
    </location>
</feature>
<evidence type="ECO:0000313" key="13">
    <source>
        <dbReference type="EMBL" id="EPY52116.1"/>
    </source>
</evidence>
<dbReference type="GO" id="GO:0140720">
    <property type="term" value="C:subtelomeric heterochromatin"/>
    <property type="evidence" value="ECO:0007669"/>
    <property type="project" value="EnsemblFungi"/>
</dbReference>
<evidence type="ECO:0000256" key="9">
    <source>
        <dbReference type="ARBA" id="ARBA00031083"/>
    </source>
</evidence>
<evidence type="ECO:0000256" key="1">
    <source>
        <dbReference type="ARBA" id="ARBA00001954"/>
    </source>
</evidence>
<dbReference type="GO" id="GO:0032454">
    <property type="term" value="F:histone H3K9 demethylase activity"/>
    <property type="evidence" value="ECO:0007669"/>
    <property type="project" value="EnsemblFungi"/>
</dbReference>
<dbReference type="STRING" id="653667.S9XEB0"/>
<dbReference type="InterPro" id="IPR050690">
    <property type="entry name" value="JHDM1_Histone_Demethylase"/>
</dbReference>
<dbReference type="OrthoDB" id="5876800at2759"/>
<evidence type="ECO:0000256" key="7">
    <source>
        <dbReference type="ARBA" id="ARBA00023015"/>
    </source>
</evidence>
<keyword evidence="6" id="KW-0408">Iron</keyword>
<name>S9XEB0_SCHCR</name>
<evidence type="ECO:0000259" key="12">
    <source>
        <dbReference type="PROSITE" id="PS51184"/>
    </source>
</evidence>
<reference evidence="13 14" key="1">
    <citation type="journal article" date="2011" name="Science">
        <title>Comparative functional genomics of the fission yeasts.</title>
        <authorList>
            <person name="Rhind N."/>
            <person name="Chen Z."/>
            <person name="Yassour M."/>
            <person name="Thompson D.A."/>
            <person name="Haas B.J."/>
            <person name="Habib N."/>
            <person name="Wapinski I."/>
            <person name="Roy S."/>
            <person name="Lin M.F."/>
            <person name="Heiman D.I."/>
            <person name="Young S.K."/>
            <person name="Furuya K."/>
            <person name="Guo Y."/>
            <person name="Pidoux A."/>
            <person name="Chen H.M."/>
            <person name="Robbertse B."/>
            <person name="Goldberg J.M."/>
            <person name="Aoki K."/>
            <person name="Bayne E.H."/>
            <person name="Berlin A.M."/>
            <person name="Desjardins C.A."/>
            <person name="Dobbs E."/>
            <person name="Dukaj L."/>
            <person name="Fan L."/>
            <person name="FitzGerald M.G."/>
            <person name="French C."/>
            <person name="Gujja S."/>
            <person name="Hansen K."/>
            <person name="Keifenheim D."/>
            <person name="Levin J.Z."/>
            <person name="Mosher R.A."/>
            <person name="Mueller C.A."/>
            <person name="Pfiffner J."/>
            <person name="Priest M."/>
            <person name="Russ C."/>
            <person name="Smialowska A."/>
            <person name="Swoboda P."/>
            <person name="Sykes S.M."/>
            <person name="Vaughn M."/>
            <person name="Vengrova S."/>
            <person name="Yoder R."/>
            <person name="Zeng Q."/>
            <person name="Allshire R."/>
            <person name="Baulcombe D."/>
            <person name="Birren B.W."/>
            <person name="Brown W."/>
            <person name="Ekwall K."/>
            <person name="Kellis M."/>
            <person name="Leatherwood J."/>
            <person name="Levin H."/>
            <person name="Margalit H."/>
            <person name="Martienssen R."/>
            <person name="Nieduszynski C.A."/>
            <person name="Spatafora J.W."/>
            <person name="Friedman N."/>
            <person name="Dalgaard J.Z."/>
            <person name="Baumann P."/>
            <person name="Niki H."/>
            <person name="Regev A."/>
            <person name="Nusbaum C."/>
        </authorList>
    </citation>
    <scope>NUCLEOTIDE SEQUENCE [LARGE SCALE GENOMIC DNA]</scope>
    <source>
        <strain evidence="14">OY26 / ATCC MYA-4695 / CBS 11777 / NBRC 106824 / NRRL Y48691</strain>
    </source>
</reference>
<dbReference type="PANTHER" id="PTHR23123">
    <property type="entry name" value="PHD/F-BOX CONTAINING PROTEIN"/>
    <property type="match status" value="1"/>
</dbReference>
<evidence type="ECO:0000256" key="5">
    <source>
        <dbReference type="ARBA" id="ARBA00023002"/>
    </source>
</evidence>
<comment type="similarity">
    <text evidence="2">Belongs to the JHDM1 histone demethylase family.</text>
</comment>
<dbReference type="GO" id="GO:0005634">
    <property type="term" value="C:nucleus"/>
    <property type="evidence" value="ECO:0007669"/>
    <property type="project" value="EnsemblFungi"/>
</dbReference>
<dbReference type="GO" id="GO:0046872">
    <property type="term" value="F:metal ion binding"/>
    <property type="evidence" value="ECO:0007669"/>
    <property type="project" value="UniProtKB-KW"/>
</dbReference>
<evidence type="ECO:0000256" key="4">
    <source>
        <dbReference type="ARBA" id="ARBA00022723"/>
    </source>
</evidence>
<dbReference type="SMART" id="SM00558">
    <property type="entry name" value="JmjC"/>
    <property type="match status" value="1"/>
</dbReference>
<dbReference type="GO" id="GO:0031934">
    <property type="term" value="C:mating-type region heterochromatin"/>
    <property type="evidence" value="ECO:0007669"/>
    <property type="project" value="EnsemblFungi"/>
</dbReference>
<dbReference type="GO" id="GO:1902801">
    <property type="term" value="P:regulation of siRNA-independent facultative heterochromatin formation"/>
    <property type="evidence" value="ECO:0007669"/>
    <property type="project" value="EnsemblFungi"/>
</dbReference>
<dbReference type="eggNOG" id="KOG1633">
    <property type="taxonomic scope" value="Eukaryota"/>
</dbReference>
<dbReference type="EC" id="1.14.11.27" evidence="3"/>
<dbReference type="GO" id="GO:0005721">
    <property type="term" value="C:pericentric heterochromatin"/>
    <property type="evidence" value="ECO:0007669"/>
    <property type="project" value="EnsemblFungi"/>
</dbReference>
<dbReference type="GeneID" id="25039086"/>
<protein>
    <recommendedName>
        <fullName evidence="3">[histone H3]-dimethyl-L-lysine(36) demethylase</fullName>
        <ecNumber evidence="3">1.14.11.27</ecNumber>
    </recommendedName>
    <alternativeName>
        <fullName evidence="9">[Histone-H3]-lysine-36 demethylase 1</fullName>
    </alternativeName>
</protein>
<evidence type="ECO:0000256" key="11">
    <source>
        <dbReference type="SAM" id="MobiDB-lite"/>
    </source>
</evidence>
<dbReference type="GO" id="GO:0140680">
    <property type="term" value="F:histone H3K36me/H3K36me2 demethylase activity"/>
    <property type="evidence" value="ECO:0007669"/>
    <property type="project" value="UniProtKB-EC"/>
</dbReference>